<dbReference type="InterPro" id="IPR034483">
    <property type="entry name" value="RGS_Egl-10"/>
</dbReference>
<protein>
    <submittedName>
        <fullName evidence="5">RGS domain-containing protein</fullName>
    </submittedName>
</protein>
<evidence type="ECO:0000313" key="4">
    <source>
        <dbReference type="Proteomes" id="UP000270296"/>
    </source>
</evidence>
<dbReference type="PRINTS" id="PR01301">
    <property type="entry name" value="RGSPROTEIN"/>
</dbReference>
<dbReference type="GO" id="GO:0007186">
    <property type="term" value="P:G protein-coupled receptor signaling pathway"/>
    <property type="evidence" value="ECO:0007669"/>
    <property type="project" value="InterPro"/>
</dbReference>
<dbReference type="Pfam" id="PF00615">
    <property type="entry name" value="RGS"/>
    <property type="match status" value="1"/>
</dbReference>
<dbReference type="Proteomes" id="UP000270296">
    <property type="component" value="Unassembled WGS sequence"/>
</dbReference>
<dbReference type="GO" id="GO:0005096">
    <property type="term" value="F:GTPase activator activity"/>
    <property type="evidence" value="ECO:0007669"/>
    <property type="project" value="TreeGrafter"/>
</dbReference>
<evidence type="ECO:0000256" key="1">
    <source>
        <dbReference type="ARBA" id="ARBA00022700"/>
    </source>
</evidence>
<sequence length="293" mass="34430">ERAFWDLHRPVVSDRSVAKLLWLRQYFEPGAVNTTEVDFRKLSRSSRLKIPSTCHLRPGSQRYSATIDYFRNEIQLLHACLARNPLKTSKVAEFMFSYSEQRYQFDPLLRSHEPNRWSSDTYDLFECDKTSDHVCPKRVRRWALSFDELLSDPVGRERFMKFLEKEYSGENLRFWEAAQSLRFSSCRFVPIRVTAIYNDFLGPNASSPVNVDSKVMDNTNRNLENPGRWSFDEALEHIYCLMKNDSYQRFIRSDNYKELLVGEKKKSSTKVSGLRSVISFPGKRDTSMQVKLQ</sequence>
<dbReference type="CDD" id="cd08705">
    <property type="entry name" value="RGS_R7-like"/>
    <property type="match status" value="1"/>
</dbReference>
<feature type="domain" description="RGS" evidence="2">
    <location>
        <begin position="145"/>
        <end position="260"/>
    </location>
</feature>
<dbReference type="WBParaSite" id="SBAD_0000991501-mRNA-1">
    <property type="protein sequence ID" value="SBAD_0000991501-mRNA-1"/>
    <property type="gene ID" value="SBAD_0000991501"/>
</dbReference>
<proteinExistence type="predicted"/>
<dbReference type="PROSITE" id="PS50132">
    <property type="entry name" value="RGS"/>
    <property type="match status" value="1"/>
</dbReference>
<accession>A0A183J119</accession>
<dbReference type="InterPro" id="IPR044926">
    <property type="entry name" value="RGS_subdomain_2"/>
</dbReference>
<reference evidence="3 4" key="2">
    <citation type="submission" date="2018-11" db="EMBL/GenBank/DDBJ databases">
        <authorList>
            <consortium name="Pathogen Informatics"/>
        </authorList>
    </citation>
    <scope>NUCLEOTIDE SEQUENCE [LARGE SCALE GENOMIC DNA]</scope>
</reference>
<dbReference type="EMBL" id="UZAM01012882">
    <property type="protein sequence ID" value="VDP23996.1"/>
    <property type="molecule type" value="Genomic_DNA"/>
</dbReference>
<dbReference type="InterPro" id="IPR016137">
    <property type="entry name" value="RGS"/>
</dbReference>
<dbReference type="Gene3D" id="4.10.260.10">
    <property type="entry name" value="Transducin (heterotrimeric G protein), gamma chain"/>
    <property type="match status" value="1"/>
</dbReference>
<dbReference type="Gene3D" id="1.10.167.10">
    <property type="entry name" value="Regulator of G-protein Signalling 4, domain 2"/>
    <property type="match status" value="1"/>
</dbReference>
<evidence type="ECO:0000313" key="5">
    <source>
        <dbReference type="WBParaSite" id="SBAD_0000991501-mRNA-1"/>
    </source>
</evidence>
<dbReference type="GO" id="GO:0043005">
    <property type="term" value="C:neuron projection"/>
    <property type="evidence" value="ECO:0007669"/>
    <property type="project" value="TreeGrafter"/>
</dbReference>
<dbReference type="InterPro" id="IPR036284">
    <property type="entry name" value="GGL_sf"/>
</dbReference>
<dbReference type="GO" id="GO:0008277">
    <property type="term" value="P:regulation of G protein-coupled receptor signaling pathway"/>
    <property type="evidence" value="ECO:0007669"/>
    <property type="project" value="InterPro"/>
</dbReference>
<evidence type="ECO:0000259" key="2">
    <source>
        <dbReference type="PROSITE" id="PS50132"/>
    </source>
</evidence>
<dbReference type="SUPFAM" id="SSF48670">
    <property type="entry name" value="Transducin (heterotrimeric G protein), gamma chain"/>
    <property type="match status" value="1"/>
</dbReference>
<dbReference type="InterPro" id="IPR036305">
    <property type="entry name" value="RGS_sf"/>
</dbReference>
<dbReference type="InterPro" id="IPR015898">
    <property type="entry name" value="G-protein_gamma-like_dom"/>
</dbReference>
<keyword evidence="1" id="KW-0734">Signal transduction inhibitor</keyword>
<dbReference type="AlphaFoldDB" id="A0A183J119"/>
<dbReference type="OrthoDB" id="196547at2759"/>
<evidence type="ECO:0000313" key="3">
    <source>
        <dbReference type="EMBL" id="VDP23996.1"/>
    </source>
</evidence>
<dbReference type="GO" id="GO:0009968">
    <property type="term" value="P:negative regulation of signal transduction"/>
    <property type="evidence" value="ECO:0007669"/>
    <property type="project" value="UniProtKB-KW"/>
</dbReference>
<reference evidence="5" key="1">
    <citation type="submission" date="2016-06" db="UniProtKB">
        <authorList>
            <consortium name="WormBaseParasite"/>
        </authorList>
    </citation>
    <scope>IDENTIFICATION</scope>
</reference>
<keyword evidence="4" id="KW-1185">Reference proteome</keyword>
<dbReference type="PANTHER" id="PTHR45746">
    <property type="entry name" value="LP21163P"/>
    <property type="match status" value="1"/>
</dbReference>
<dbReference type="InterPro" id="IPR047016">
    <property type="entry name" value="RGS6/7/9/11"/>
</dbReference>
<name>A0A183J119_9BILA</name>
<dbReference type="PANTHER" id="PTHR45746:SF6">
    <property type="entry name" value="LP21163P"/>
    <property type="match status" value="1"/>
</dbReference>
<dbReference type="Pfam" id="PF00631">
    <property type="entry name" value="G-gamma"/>
    <property type="match status" value="1"/>
</dbReference>
<gene>
    <name evidence="3" type="ORF">SBAD_LOCUS9567</name>
</gene>
<dbReference type="SMART" id="SM01224">
    <property type="entry name" value="G_gamma"/>
    <property type="match status" value="1"/>
</dbReference>
<dbReference type="SUPFAM" id="SSF48097">
    <property type="entry name" value="Regulator of G-protein signaling, RGS"/>
    <property type="match status" value="1"/>
</dbReference>
<dbReference type="SMART" id="SM00315">
    <property type="entry name" value="RGS"/>
    <property type="match status" value="1"/>
</dbReference>
<organism evidence="5">
    <name type="scientific">Soboliphyme baturini</name>
    <dbReference type="NCBI Taxonomy" id="241478"/>
    <lineage>
        <taxon>Eukaryota</taxon>
        <taxon>Metazoa</taxon>
        <taxon>Ecdysozoa</taxon>
        <taxon>Nematoda</taxon>
        <taxon>Enoplea</taxon>
        <taxon>Dorylaimia</taxon>
        <taxon>Dioctophymatida</taxon>
        <taxon>Dioctophymatoidea</taxon>
        <taxon>Soboliphymatidae</taxon>
        <taxon>Soboliphyme</taxon>
    </lineage>
</organism>
<dbReference type="GO" id="GO:0005737">
    <property type="term" value="C:cytoplasm"/>
    <property type="evidence" value="ECO:0007669"/>
    <property type="project" value="TreeGrafter"/>
</dbReference>